<proteinExistence type="predicted"/>
<accession>A0A8E1V852</accession>
<evidence type="ECO:0000313" key="2">
    <source>
        <dbReference type="Proteomes" id="UP000071979"/>
    </source>
</evidence>
<dbReference type="EMBL" id="LDSE01000020">
    <property type="protein sequence ID" value="KTS67662.1"/>
    <property type="molecule type" value="Genomic_DNA"/>
</dbReference>
<evidence type="ECO:0000313" key="1">
    <source>
        <dbReference type="EMBL" id="KTS67662.1"/>
    </source>
</evidence>
<dbReference type="Proteomes" id="UP000071979">
    <property type="component" value="Unassembled WGS sequence"/>
</dbReference>
<name>A0A8E1V852_9GAMM</name>
<protein>
    <submittedName>
        <fullName evidence="1">Glutamate racemase</fullName>
    </submittedName>
</protein>
<gene>
    <name evidence="1" type="ORF">SA3R_09985</name>
</gene>
<dbReference type="RefSeq" id="WP_072208517.1">
    <property type="nucleotide sequence ID" value="NZ_LDSD01000019.1"/>
</dbReference>
<comment type="caution">
    <text evidence="1">The sequence shown here is derived from an EMBL/GenBank/DDBJ whole genome shotgun (WGS) entry which is preliminary data.</text>
</comment>
<reference evidence="1 2" key="1">
    <citation type="journal article" date="2016" name="Front. Microbiol.">
        <title>Genomic Resource of Rice Seed Associated Bacteria.</title>
        <authorList>
            <person name="Midha S."/>
            <person name="Bansal K."/>
            <person name="Sharma S."/>
            <person name="Kumar N."/>
            <person name="Patil P.P."/>
            <person name="Chaudhry V."/>
            <person name="Patil P.B."/>
        </authorList>
    </citation>
    <scope>NUCLEOTIDE SEQUENCE [LARGE SCALE GENOMIC DNA]</scope>
    <source>
        <strain evidence="1 2">SA3</strain>
    </source>
</reference>
<sequence length="225" mass="24213">MTIACLHTAASNIAIFDDAAQSLGIPPQQISHLVMPHLLAEAELSGGMTPVQQQRLEQLLLSLTPWFDAILITCSTLGAAADSFRDPQQRCAVYRTDRMLADEVHRRGAPALVLCAAESTLHSTRQLFCPESLAPDQRPQVRLIPDAWAAFKAGRLDDYYTLIADAVAQGQQQGGVQVALAQVSMAGAASRFPALQRPLTSPHLALSFVLQQAKGADEGHSKPLI</sequence>
<dbReference type="AlphaFoldDB" id="A0A8E1V852"/>
<organism evidence="1 2">
    <name type="scientific">Pantoea dispersa</name>
    <dbReference type="NCBI Taxonomy" id="59814"/>
    <lineage>
        <taxon>Bacteria</taxon>
        <taxon>Pseudomonadati</taxon>
        <taxon>Pseudomonadota</taxon>
        <taxon>Gammaproteobacteria</taxon>
        <taxon>Enterobacterales</taxon>
        <taxon>Erwiniaceae</taxon>
        <taxon>Pantoea</taxon>
    </lineage>
</organism>